<feature type="transmembrane region" description="Helical" evidence="7">
    <location>
        <begin position="31"/>
        <end position="57"/>
    </location>
</feature>
<dbReference type="EMBL" id="JBHSMX010000010">
    <property type="protein sequence ID" value="MFC5520253.1"/>
    <property type="molecule type" value="Genomic_DNA"/>
</dbReference>
<evidence type="ECO:0000256" key="6">
    <source>
        <dbReference type="ARBA" id="ARBA00023136"/>
    </source>
</evidence>
<feature type="transmembrane region" description="Helical" evidence="7">
    <location>
        <begin position="187"/>
        <end position="211"/>
    </location>
</feature>
<evidence type="ECO:0000256" key="5">
    <source>
        <dbReference type="ARBA" id="ARBA00022989"/>
    </source>
</evidence>
<evidence type="ECO:0000313" key="9">
    <source>
        <dbReference type="EMBL" id="MFC5520253.1"/>
    </source>
</evidence>
<keyword evidence="4 7" id="KW-0812">Transmembrane</keyword>
<dbReference type="RefSeq" id="WP_084389631.1">
    <property type="nucleotide sequence ID" value="NZ_JBHSMX010000010.1"/>
</dbReference>
<dbReference type="PANTHER" id="PTHR30193">
    <property type="entry name" value="ABC TRANSPORTER PERMEASE PROTEIN"/>
    <property type="match status" value="1"/>
</dbReference>
<dbReference type="Pfam" id="PF00528">
    <property type="entry name" value="BPD_transp_1"/>
    <property type="match status" value="1"/>
</dbReference>
<evidence type="ECO:0000256" key="2">
    <source>
        <dbReference type="ARBA" id="ARBA00022448"/>
    </source>
</evidence>
<evidence type="ECO:0000256" key="3">
    <source>
        <dbReference type="ARBA" id="ARBA00022475"/>
    </source>
</evidence>
<dbReference type="Proteomes" id="UP001596084">
    <property type="component" value="Unassembled WGS sequence"/>
</dbReference>
<dbReference type="SUPFAM" id="SSF161098">
    <property type="entry name" value="MetI-like"/>
    <property type="match status" value="1"/>
</dbReference>
<comment type="similarity">
    <text evidence="7">Belongs to the binding-protein-dependent transport system permease family.</text>
</comment>
<accession>A0ABW0Q753</accession>
<keyword evidence="2 7" id="KW-0813">Transport</keyword>
<dbReference type="Gene3D" id="1.10.3720.10">
    <property type="entry name" value="MetI-like"/>
    <property type="match status" value="1"/>
</dbReference>
<dbReference type="PANTHER" id="PTHR30193:SF37">
    <property type="entry name" value="INNER MEMBRANE ABC TRANSPORTER PERMEASE PROTEIN YCJO"/>
    <property type="match status" value="1"/>
</dbReference>
<feature type="transmembrane region" description="Helical" evidence="7">
    <location>
        <begin position="140"/>
        <end position="159"/>
    </location>
</feature>
<feature type="transmembrane region" description="Helical" evidence="7">
    <location>
        <begin position="232"/>
        <end position="254"/>
    </location>
</feature>
<feature type="transmembrane region" description="Helical" evidence="7">
    <location>
        <begin position="108"/>
        <end position="128"/>
    </location>
</feature>
<comment type="subcellular location">
    <subcellularLocation>
        <location evidence="1 7">Cell membrane</location>
        <topology evidence="1 7">Multi-pass membrane protein</topology>
    </subcellularLocation>
</comment>
<sequence>MSVFSSLLGFCFNLFEPVFRLGQKWLGASRIGWLFVGPNLVVISIFTFLPIVVNLVYVVTGGVNLLPTQRPFTGLENFSILLECRDYADLQTCRTDIFWRSIFNTVQFSLMQVMLMVFFSLVTALVLNRKIIGRGFWRGVFFYPVLLSPVVVALIWKWLLQSQGVFNAGLVAMGSTPMDWLLDRQWAFFWVVVVSIWAHMGFYTLILLAGLQAIPKDVYEAAEMDAAPPWRVLTRITLPLLMPNLIVVLVLVMIRAVQTFDEAFVLTGGGPGSATTFIVQYIYQTGFAEQIHLYGLAAAASLILAVGLMGLTLAQLRLSKAGDAGKVKK</sequence>
<protein>
    <submittedName>
        <fullName evidence="9">Carbohydrate ABC transporter permease</fullName>
    </submittedName>
</protein>
<keyword evidence="6 7" id="KW-0472">Membrane</keyword>
<dbReference type="PROSITE" id="PS50928">
    <property type="entry name" value="ABC_TM1"/>
    <property type="match status" value="1"/>
</dbReference>
<evidence type="ECO:0000313" key="10">
    <source>
        <dbReference type="Proteomes" id="UP001596084"/>
    </source>
</evidence>
<keyword evidence="3" id="KW-1003">Cell membrane</keyword>
<keyword evidence="10" id="KW-1185">Reference proteome</keyword>
<dbReference type="InterPro" id="IPR000515">
    <property type="entry name" value="MetI-like"/>
</dbReference>
<feature type="transmembrane region" description="Helical" evidence="7">
    <location>
        <begin position="291"/>
        <end position="314"/>
    </location>
</feature>
<evidence type="ECO:0000256" key="1">
    <source>
        <dbReference type="ARBA" id="ARBA00004651"/>
    </source>
</evidence>
<dbReference type="CDD" id="cd06261">
    <property type="entry name" value="TM_PBP2"/>
    <property type="match status" value="1"/>
</dbReference>
<evidence type="ECO:0000259" key="8">
    <source>
        <dbReference type="PROSITE" id="PS50928"/>
    </source>
</evidence>
<proteinExistence type="inferred from homology"/>
<organism evidence="9 10">
    <name type="scientific">Polaromonas jejuensis</name>
    <dbReference type="NCBI Taxonomy" id="457502"/>
    <lineage>
        <taxon>Bacteria</taxon>
        <taxon>Pseudomonadati</taxon>
        <taxon>Pseudomonadota</taxon>
        <taxon>Betaproteobacteria</taxon>
        <taxon>Burkholderiales</taxon>
        <taxon>Comamonadaceae</taxon>
        <taxon>Polaromonas</taxon>
    </lineage>
</organism>
<evidence type="ECO:0000256" key="7">
    <source>
        <dbReference type="RuleBase" id="RU363032"/>
    </source>
</evidence>
<name>A0ABW0Q753_9BURK</name>
<comment type="caution">
    <text evidence="9">The sequence shown here is derived from an EMBL/GenBank/DDBJ whole genome shotgun (WGS) entry which is preliminary data.</text>
</comment>
<reference evidence="10" key="1">
    <citation type="journal article" date="2019" name="Int. J. Syst. Evol. Microbiol.">
        <title>The Global Catalogue of Microorganisms (GCM) 10K type strain sequencing project: providing services to taxonomists for standard genome sequencing and annotation.</title>
        <authorList>
            <consortium name="The Broad Institute Genomics Platform"/>
            <consortium name="The Broad Institute Genome Sequencing Center for Infectious Disease"/>
            <person name="Wu L."/>
            <person name="Ma J."/>
        </authorList>
    </citation>
    <scope>NUCLEOTIDE SEQUENCE [LARGE SCALE GENOMIC DNA]</scope>
    <source>
        <strain evidence="10">CGMCC 4.7277</strain>
    </source>
</reference>
<evidence type="ECO:0000256" key="4">
    <source>
        <dbReference type="ARBA" id="ARBA00022692"/>
    </source>
</evidence>
<gene>
    <name evidence="9" type="ORF">ACFPP7_04895</name>
</gene>
<dbReference type="InterPro" id="IPR051393">
    <property type="entry name" value="ABC_transporter_permease"/>
</dbReference>
<dbReference type="InterPro" id="IPR035906">
    <property type="entry name" value="MetI-like_sf"/>
</dbReference>
<feature type="domain" description="ABC transmembrane type-1" evidence="8">
    <location>
        <begin position="102"/>
        <end position="315"/>
    </location>
</feature>
<keyword evidence="5 7" id="KW-1133">Transmembrane helix</keyword>